<feature type="chain" id="PRO_5015776446" evidence="2">
    <location>
        <begin position="30"/>
        <end position="538"/>
    </location>
</feature>
<feature type="compositionally biased region" description="Polar residues" evidence="1">
    <location>
        <begin position="111"/>
        <end position="129"/>
    </location>
</feature>
<evidence type="ECO:0000313" key="4">
    <source>
        <dbReference type="Proteomes" id="UP000239156"/>
    </source>
</evidence>
<protein>
    <submittedName>
        <fullName evidence="3">Uncharacterized protein</fullName>
    </submittedName>
</protein>
<feature type="compositionally biased region" description="Basic and acidic residues" evidence="1">
    <location>
        <begin position="171"/>
        <end position="181"/>
    </location>
</feature>
<feature type="region of interest" description="Disordered" evidence="1">
    <location>
        <begin position="158"/>
        <end position="198"/>
    </location>
</feature>
<dbReference type="Proteomes" id="UP000239156">
    <property type="component" value="Unassembled WGS sequence"/>
</dbReference>
<feature type="region of interest" description="Disordered" evidence="1">
    <location>
        <begin position="101"/>
        <end position="134"/>
    </location>
</feature>
<dbReference type="VEuPathDB" id="FungiDB:PSTT_16943"/>
<feature type="compositionally biased region" description="Basic and acidic residues" evidence="1">
    <location>
        <begin position="101"/>
        <end position="110"/>
    </location>
</feature>
<proteinExistence type="predicted"/>
<dbReference type="VEuPathDB" id="FungiDB:PSHT_14709"/>
<keyword evidence="4" id="KW-1185">Reference proteome</keyword>
<feature type="non-terminal residue" evidence="3">
    <location>
        <position position="1"/>
    </location>
</feature>
<dbReference type="AlphaFoldDB" id="A0A2S4UAH6"/>
<reference evidence="3" key="1">
    <citation type="submission" date="2017-12" db="EMBL/GenBank/DDBJ databases">
        <title>Gene loss provides genomic basis for host adaptation in cereal stripe rust fungi.</title>
        <authorList>
            <person name="Xia C."/>
        </authorList>
    </citation>
    <scope>NUCLEOTIDE SEQUENCE [LARGE SCALE GENOMIC DNA]</scope>
    <source>
        <strain evidence="3">93-210</strain>
    </source>
</reference>
<gene>
    <name evidence="3" type="ORF">PSTT_16943</name>
</gene>
<evidence type="ECO:0000313" key="3">
    <source>
        <dbReference type="EMBL" id="POV94280.1"/>
    </source>
</evidence>
<organism evidence="3 4">
    <name type="scientific">Puccinia striiformis</name>
    <dbReference type="NCBI Taxonomy" id="27350"/>
    <lineage>
        <taxon>Eukaryota</taxon>
        <taxon>Fungi</taxon>
        <taxon>Dikarya</taxon>
        <taxon>Basidiomycota</taxon>
        <taxon>Pucciniomycotina</taxon>
        <taxon>Pucciniomycetes</taxon>
        <taxon>Pucciniales</taxon>
        <taxon>Pucciniaceae</taxon>
        <taxon>Puccinia</taxon>
    </lineage>
</organism>
<sequence length="538" mass="61198">RIERRFAMQAFCYSLVLMVCCSNLSKIYCTPSFIHGDGSNQSIRLELSLAGSGNPRKRPLGPRESITAQRKTIKKKSLTKLMRGMDDDCGLVCRLPKYHPGRTEEARSNDEALSSTGSDQVLTNEQPNFSDRFDPTAVITRQVDQAARPMKPHPGFNLFGAHITTSQPARPSDHQPSKDSDISDVPQSSYSPTQLVPHESRQLSIDGGGMLNSQILDWKPIEVNEAAAFTAYSMVPTFLKENPWNLEAEHIQMPWIVDHGTNGPYRRLREMPISQLILVPFIYRLVLKPLSEMHWRTINWVWNRFWKSTSITKTQAHFLRKFTWISDLIFESTIPELYMNDQLNAARSKGVVKNLCPPSDEGKLVRCLSMGKGLGSLRTRQLRAIDDLAQRFENHMLHASSLDSSTQTHLEQFVIDILSSTSNSILYPVYEFLRNVKIDEDTNKISDIIQFLKSCKDAHLSKNNPPKINQFPPAIQPILTQIKQRKFGMNDESDKLDKDTDKLPPAILLDNLLRNIKTAPLPINTLPLSIHKYFHINR</sequence>
<dbReference type="EMBL" id="PKSL01000434">
    <property type="protein sequence ID" value="POV94280.1"/>
    <property type="molecule type" value="Genomic_DNA"/>
</dbReference>
<evidence type="ECO:0000256" key="1">
    <source>
        <dbReference type="SAM" id="MobiDB-lite"/>
    </source>
</evidence>
<feature type="signal peptide" evidence="2">
    <location>
        <begin position="1"/>
        <end position="29"/>
    </location>
</feature>
<feature type="compositionally biased region" description="Polar residues" evidence="1">
    <location>
        <begin position="185"/>
        <end position="194"/>
    </location>
</feature>
<accession>A0A2S4UAH6</accession>
<name>A0A2S4UAH6_9BASI</name>
<evidence type="ECO:0000256" key="2">
    <source>
        <dbReference type="SAM" id="SignalP"/>
    </source>
</evidence>
<keyword evidence="2" id="KW-0732">Signal</keyword>
<comment type="caution">
    <text evidence="3">The sequence shown here is derived from an EMBL/GenBank/DDBJ whole genome shotgun (WGS) entry which is preliminary data.</text>
</comment>